<name>A0A1X7BQR0_9RHOB</name>
<protein>
    <submittedName>
        <fullName evidence="2">SnoaL-like domain protein</fullName>
    </submittedName>
</protein>
<dbReference type="SUPFAM" id="SSF54427">
    <property type="entry name" value="NTF2-like"/>
    <property type="match status" value="1"/>
</dbReference>
<gene>
    <name evidence="2" type="ORF">ROA7745_01778</name>
</gene>
<accession>A0A1X7BQR0</accession>
<evidence type="ECO:0000313" key="3">
    <source>
        <dbReference type="Proteomes" id="UP000193224"/>
    </source>
</evidence>
<dbReference type="AlphaFoldDB" id="A0A1X7BQR0"/>
<dbReference type="Proteomes" id="UP000193224">
    <property type="component" value="Unassembled WGS sequence"/>
</dbReference>
<keyword evidence="3" id="KW-1185">Reference proteome</keyword>
<feature type="domain" description="SnoaL-like" evidence="1">
    <location>
        <begin position="14"/>
        <end position="109"/>
    </location>
</feature>
<proteinExistence type="predicted"/>
<dbReference type="NCBIfam" id="TIGR02246">
    <property type="entry name" value="SgcJ/EcaC family oxidoreductase"/>
    <property type="match status" value="1"/>
</dbReference>
<sequence length="132" mass="14782">MAPKQDAVRDLISKHIDAWCAKSPDGVAASYTVDAVFSINRGEAMIGQADIAEMVKGFCDEFPDVVLTLDHSFIAGDHAVYVWTFTGTHAESGKKVSFQGWEEWELTDEPRVRSSLGWYDAEDYEQQLHKDP</sequence>
<evidence type="ECO:0000313" key="2">
    <source>
        <dbReference type="EMBL" id="SMC11957.1"/>
    </source>
</evidence>
<evidence type="ECO:0000259" key="1">
    <source>
        <dbReference type="Pfam" id="PF12680"/>
    </source>
</evidence>
<dbReference type="Pfam" id="PF12680">
    <property type="entry name" value="SnoaL_2"/>
    <property type="match status" value="1"/>
</dbReference>
<reference evidence="2 3" key="1">
    <citation type="submission" date="2017-03" db="EMBL/GenBank/DDBJ databases">
        <authorList>
            <person name="Afonso C.L."/>
            <person name="Miller P.J."/>
            <person name="Scott M.A."/>
            <person name="Spackman E."/>
            <person name="Goraichik I."/>
            <person name="Dimitrov K.M."/>
            <person name="Suarez D.L."/>
            <person name="Swayne D.E."/>
        </authorList>
    </citation>
    <scope>NUCLEOTIDE SEQUENCE [LARGE SCALE GENOMIC DNA]</scope>
    <source>
        <strain evidence="2 3">CECT 7745</strain>
    </source>
</reference>
<dbReference type="Gene3D" id="3.10.450.50">
    <property type="match status" value="1"/>
</dbReference>
<organism evidence="2 3">
    <name type="scientific">Roseovarius aestuarii</name>
    <dbReference type="NCBI Taxonomy" id="475083"/>
    <lineage>
        <taxon>Bacteria</taxon>
        <taxon>Pseudomonadati</taxon>
        <taxon>Pseudomonadota</taxon>
        <taxon>Alphaproteobacteria</taxon>
        <taxon>Rhodobacterales</taxon>
        <taxon>Roseobacteraceae</taxon>
        <taxon>Roseovarius</taxon>
    </lineage>
</organism>
<dbReference type="InterPro" id="IPR032710">
    <property type="entry name" value="NTF2-like_dom_sf"/>
</dbReference>
<dbReference type="RefSeq" id="WP_176237662.1">
    <property type="nucleotide sequence ID" value="NZ_FWXB01000005.1"/>
</dbReference>
<dbReference type="EMBL" id="FWXB01000005">
    <property type="protein sequence ID" value="SMC11957.1"/>
    <property type="molecule type" value="Genomic_DNA"/>
</dbReference>
<dbReference type="InterPro" id="IPR037401">
    <property type="entry name" value="SnoaL-like"/>
</dbReference>
<dbReference type="InterPro" id="IPR011944">
    <property type="entry name" value="Steroid_delta5-4_isomerase"/>
</dbReference>